<reference evidence="2" key="1">
    <citation type="submission" date="2016-10" db="EMBL/GenBank/DDBJ databases">
        <authorList>
            <person name="Varghese N."/>
            <person name="Submissions S."/>
        </authorList>
    </citation>
    <scope>NUCLEOTIDE SEQUENCE [LARGE SCALE GENOMIC DNA]</scope>
    <source>
        <strain evidence="2">DSM 22427</strain>
    </source>
</reference>
<name>A0A1I6TU95_9EURY</name>
<dbReference type="Proteomes" id="UP000199199">
    <property type="component" value="Unassembled WGS sequence"/>
</dbReference>
<dbReference type="EMBL" id="FOZS01000003">
    <property type="protein sequence ID" value="SFS92678.1"/>
    <property type="molecule type" value="Genomic_DNA"/>
</dbReference>
<accession>A0A1I6TU95</accession>
<gene>
    <name evidence="1" type="ORF">SAMN04488556_3433</name>
</gene>
<sequence>MKGMFLQFNECAMLTNPLDHNYPFSPLGLHINKSITRIYARNQ</sequence>
<keyword evidence="2" id="KW-1185">Reference proteome</keyword>
<evidence type="ECO:0000313" key="2">
    <source>
        <dbReference type="Proteomes" id="UP000199199"/>
    </source>
</evidence>
<dbReference type="AlphaFoldDB" id="A0A1I6TU95"/>
<proteinExistence type="predicted"/>
<organism evidence="1 2">
    <name type="scientific">Halostagnicola kamekurae</name>
    <dbReference type="NCBI Taxonomy" id="619731"/>
    <lineage>
        <taxon>Archaea</taxon>
        <taxon>Methanobacteriati</taxon>
        <taxon>Methanobacteriota</taxon>
        <taxon>Stenosarchaea group</taxon>
        <taxon>Halobacteria</taxon>
        <taxon>Halobacteriales</taxon>
        <taxon>Natrialbaceae</taxon>
        <taxon>Halostagnicola</taxon>
    </lineage>
</organism>
<protein>
    <submittedName>
        <fullName evidence="1">Uncharacterized protein</fullName>
    </submittedName>
</protein>
<evidence type="ECO:0000313" key="1">
    <source>
        <dbReference type="EMBL" id="SFS92678.1"/>
    </source>
</evidence>